<dbReference type="PROSITE" id="PS00086">
    <property type="entry name" value="CYTOCHROME_P450"/>
    <property type="match status" value="1"/>
</dbReference>
<dbReference type="Pfam" id="PF00067">
    <property type="entry name" value="p450"/>
    <property type="match status" value="1"/>
</dbReference>
<reference evidence="7" key="1">
    <citation type="journal article" date="2020" name="Phytopathology">
        <title>Genome sequence of the chestnut blight fungus Cryphonectria parasitica EP155: A fundamental resource for an archetypical invasive plant pathogen.</title>
        <authorList>
            <person name="Crouch J.A."/>
            <person name="Dawe A."/>
            <person name="Aerts A."/>
            <person name="Barry K."/>
            <person name="Churchill A.C.L."/>
            <person name="Grimwood J."/>
            <person name="Hillman B."/>
            <person name="Milgroom M.G."/>
            <person name="Pangilinan J."/>
            <person name="Smith M."/>
            <person name="Salamov A."/>
            <person name="Schmutz J."/>
            <person name="Yadav J."/>
            <person name="Grigoriev I.V."/>
            <person name="Nuss D."/>
        </authorList>
    </citation>
    <scope>NUCLEOTIDE SEQUENCE</scope>
    <source>
        <strain evidence="7">EP155</strain>
    </source>
</reference>
<dbReference type="InterPro" id="IPR001128">
    <property type="entry name" value="Cyt_P450"/>
</dbReference>
<dbReference type="EMBL" id="MU032351">
    <property type="protein sequence ID" value="KAF3761239.1"/>
    <property type="molecule type" value="Genomic_DNA"/>
</dbReference>
<keyword evidence="2 5" id="KW-0349">Heme</keyword>
<feature type="binding site" description="axial binding residue" evidence="5">
    <location>
        <position position="440"/>
    </location>
    <ligand>
        <name>heme</name>
        <dbReference type="ChEBI" id="CHEBI:30413"/>
    </ligand>
    <ligandPart>
        <name>Fe</name>
        <dbReference type="ChEBI" id="CHEBI:18248"/>
    </ligandPart>
</feature>
<keyword evidence="6" id="KW-0560">Oxidoreductase</keyword>
<name>A0A9P5CJG3_CRYP1</name>
<dbReference type="GO" id="GO:0016705">
    <property type="term" value="F:oxidoreductase activity, acting on paired donors, with incorporation or reduction of molecular oxygen"/>
    <property type="evidence" value="ECO:0007669"/>
    <property type="project" value="InterPro"/>
</dbReference>
<evidence type="ECO:0000256" key="1">
    <source>
        <dbReference type="ARBA" id="ARBA00001971"/>
    </source>
</evidence>
<evidence type="ECO:0000256" key="6">
    <source>
        <dbReference type="RuleBase" id="RU000461"/>
    </source>
</evidence>
<evidence type="ECO:0000256" key="3">
    <source>
        <dbReference type="ARBA" id="ARBA00022723"/>
    </source>
</evidence>
<evidence type="ECO:0000256" key="4">
    <source>
        <dbReference type="ARBA" id="ARBA00023004"/>
    </source>
</evidence>
<dbReference type="Proteomes" id="UP000803844">
    <property type="component" value="Unassembled WGS sequence"/>
</dbReference>
<keyword evidence="8" id="KW-1185">Reference proteome</keyword>
<dbReference type="SUPFAM" id="SSF48264">
    <property type="entry name" value="Cytochrome P450"/>
    <property type="match status" value="1"/>
</dbReference>
<evidence type="ECO:0000313" key="7">
    <source>
        <dbReference type="EMBL" id="KAF3761239.1"/>
    </source>
</evidence>
<dbReference type="PRINTS" id="PR00463">
    <property type="entry name" value="EP450I"/>
</dbReference>
<dbReference type="GeneID" id="63834845"/>
<dbReference type="GO" id="GO:0004497">
    <property type="term" value="F:monooxygenase activity"/>
    <property type="evidence" value="ECO:0007669"/>
    <property type="project" value="UniProtKB-KW"/>
</dbReference>
<dbReference type="AlphaFoldDB" id="A0A9P5CJG3"/>
<keyword evidence="4 5" id="KW-0408">Iron</keyword>
<dbReference type="InterPro" id="IPR002401">
    <property type="entry name" value="Cyt_P450_E_grp-I"/>
</dbReference>
<dbReference type="RefSeq" id="XP_040772218.1">
    <property type="nucleotide sequence ID" value="XM_040917716.1"/>
</dbReference>
<keyword evidence="6" id="KW-0503">Monooxygenase</keyword>
<dbReference type="InterPro" id="IPR017972">
    <property type="entry name" value="Cyt_P450_CS"/>
</dbReference>
<dbReference type="CDD" id="cd11062">
    <property type="entry name" value="CYP58-like"/>
    <property type="match status" value="1"/>
</dbReference>
<accession>A0A9P5CJG3</accession>
<proteinExistence type="inferred from homology"/>
<dbReference type="InterPro" id="IPR050121">
    <property type="entry name" value="Cytochrome_P450_monoxygenase"/>
</dbReference>
<dbReference type="PRINTS" id="PR00385">
    <property type="entry name" value="P450"/>
</dbReference>
<dbReference type="GO" id="GO:0020037">
    <property type="term" value="F:heme binding"/>
    <property type="evidence" value="ECO:0007669"/>
    <property type="project" value="InterPro"/>
</dbReference>
<evidence type="ECO:0000256" key="5">
    <source>
        <dbReference type="PIRSR" id="PIRSR602401-1"/>
    </source>
</evidence>
<evidence type="ECO:0000313" key="8">
    <source>
        <dbReference type="Proteomes" id="UP000803844"/>
    </source>
</evidence>
<evidence type="ECO:0000256" key="2">
    <source>
        <dbReference type="ARBA" id="ARBA00022617"/>
    </source>
</evidence>
<sequence>MAFVVQVGIFLAVYVLAGIAWRLWFHRLCQVPGPRLAAITGWYEFYQDVILDGNYVKEYPKLHEKYGPVVRIAPNHVHVKDMTYYQEVYGNGTKYLKDPGFYETFGVKHSLLMFTNPAEHKERYDIIKSIFAKQKIEKLAPFVSEIVEKGLRRAQESLQKGTPWDIQQAYRCVTVDTITRVLFNKSMNLIESDDATPPFLESMDTFSDRVQTMKHLPVLNRIALKLPLSWANIVAKGYVQFRLDCDNWIQEVADRHELGVYCAEDGRHTIFDLLLRPNVAKGYKVPTHESLVDEAFIFCFAGTDTTSYALSCSTYYLLTHADKLKRLREELDTVPRNTKGMLEFQNVRNLPYLTAVIKESLRVSTPIPGNLPRVVPKGGAYVGGTFIPPKSIVSVCPRLIHYNAEIYKDPRSFIPERWLGPEAGALEKWHVPFSKGPRSCIGFNIAYLELYTCLSNFFGLMDMELYNTDTETMKWRDYGTCRNADHVKVVVKNVK</sequence>
<comment type="caution">
    <text evidence="7">The sequence shown here is derived from an EMBL/GenBank/DDBJ whole genome shotgun (WGS) entry which is preliminary data.</text>
</comment>
<gene>
    <name evidence="7" type="ORF">M406DRAFT_265200</name>
</gene>
<dbReference type="OrthoDB" id="3945418at2759"/>
<protein>
    <submittedName>
        <fullName evidence="7">Cytochrome P450</fullName>
    </submittedName>
</protein>
<dbReference type="PANTHER" id="PTHR24305:SF152">
    <property type="entry name" value="P450, PUTATIVE (EUROFUNG)-RELATED"/>
    <property type="match status" value="1"/>
</dbReference>
<dbReference type="InterPro" id="IPR036396">
    <property type="entry name" value="Cyt_P450_sf"/>
</dbReference>
<dbReference type="Gene3D" id="1.10.630.10">
    <property type="entry name" value="Cytochrome P450"/>
    <property type="match status" value="1"/>
</dbReference>
<keyword evidence="3 5" id="KW-0479">Metal-binding</keyword>
<comment type="similarity">
    <text evidence="6">Belongs to the cytochrome P450 family.</text>
</comment>
<dbReference type="PANTHER" id="PTHR24305">
    <property type="entry name" value="CYTOCHROME P450"/>
    <property type="match status" value="1"/>
</dbReference>
<organism evidence="7 8">
    <name type="scientific">Cryphonectria parasitica (strain ATCC 38755 / EP155)</name>
    <dbReference type="NCBI Taxonomy" id="660469"/>
    <lineage>
        <taxon>Eukaryota</taxon>
        <taxon>Fungi</taxon>
        <taxon>Dikarya</taxon>
        <taxon>Ascomycota</taxon>
        <taxon>Pezizomycotina</taxon>
        <taxon>Sordariomycetes</taxon>
        <taxon>Sordariomycetidae</taxon>
        <taxon>Diaporthales</taxon>
        <taxon>Cryphonectriaceae</taxon>
        <taxon>Cryphonectria-Endothia species complex</taxon>
        <taxon>Cryphonectria</taxon>
    </lineage>
</organism>
<dbReference type="GO" id="GO:0005506">
    <property type="term" value="F:iron ion binding"/>
    <property type="evidence" value="ECO:0007669"/>
    <property type="project" value="InterPro"/>
</dbReference>
<comment type="cofactor">
    <cofactor evidence="1 5">
        <name>heme</name>
        <dbReference type="ChEBI" id="CHEBI:30413"/>
    </cofactor>
</comment>